<name>A0A8J7TN15_9BACT</name>
<gene>
    <name evidence="1" type="ORF">J0M35_18335</name>
</gene>
<accession>A0A8J7TN15</accession>
<dbReference type="SUPFAM" id="SSF56784">
    <property type="entry name" value="HAD-like"/>
    <property type="match status" value="1"/>
</dbReference>
<dbReference type="PANTHER" id="PTHR43434:SF1">
    <property type="entry name" value="PHOSPHOGLYCOLATE PHOSPHATASE"/>
    <property type="match status" value="1"/>
</dbReference>
<dbReference type="InterPro" id="IPR023214">
    <property type="entry name" value="HAD_sf"/>
</dbReference>
<keyword evidence="1" id="KW-0378">Hydrolase</keyword>
<dbReference type="EMBL" id="JAFLCK010000036">
    <property type="protein sequence ID" value="MBN8662334.1"/>
    <property type="molecule type" value="Genomic_DNA"/>
</dbReference>
<evidence type="ECO:0000313" key="1">
    <source>
        <dbReference type="EMBL" id="MBN8662334.1"/>
    </source>
</evidence>
<proteinExistence type="predicted"/>
<dbReference type="Gene3D" id="3.40.50.1000">
    <property type="entry name" value="HAD superfamily/HAD-like"/>
    <property type="match status" value="1"/>
</dbReference>
<organism evidence="1 2">
    <name type="scientific">Candidatus Obscuribacter phosphatis</name>
    <dbReference type="NCBI Taxonomy" id="1906157"/>
    <lineage>
        <taxon>Bacteria</taxon>
        <taxon>Bacillati</taxon>
        <taxon>Candidatus Melainabacteria</taxon>
        <taxon>Candidatus Obscuribacterales</taxon>
        <taxon>Candidatus Obscuribacteraceae</taxon>
        <taxon>Candidatus Obscuribacter</taxon>
    </lineage>
</organism>
<reference evidence="1" key="1">
    <citation type="submission" date="2021-02" db="EMBL/GenBank/DDBJ databases">
        <title>Genome-Resolved Metagenomics of a Microbial Community Performing Photosynthetic Biological Nutrient Removal.</title>
        <authorList>
            <person name="Mcdaniel E.A."/>
        </authorList>
    </citation>
    <scope>NUCLEOTIDE SEQUENCE</scope>
    <source>
        <strain evidence="1">UWPOB_OBS1</strain>
    </source>
</reference>
<dbReference type="GO" id="GO:0008967">
    <property type="term" value="F:phosphoglycolate phosphatase activity"/>
    <property type="evidence" value="ECO:0007669"/>
    <property type="project" value="TreeGrafter"/>
</dbReference>
<dbReference type="Proteomes" id="UP000664277">
    <property type="component" value="Unassembled WGS sequence"/>
</dbReference>
<sequence>MPVKRLVLFDIDETMISSDGAGRRSLARALFQTHRLDESAAAIPMSGKTDPQIIKEILTASGYSALEAEARLHEILSLYLQFLDEEIAKSTYYIKHPGIDSLLESLDEHEQAYLGLLTGNVESGAAKKLNYFQLMQYFPIGAYGSDSACRLDLPAIAVERAKKHFALDFAPREVVIIGDSVNDIACAKHFGACVVAVNTGRTSYEELESHKPDFLFRNLENTSQVLEAIFA</sequence>
<dbReference type="InterPro" id="IPR050155">
    <property type="entry name" value="HAD-like_hydrolase_sf"/>
</dbReference>
<dbReference type="PANTHER" id="PTHR43434">
    <property type="entry name" value="PHOSPHOGLYCOLATE PHOSPHATASE"/>
    <property type="match status" value="1"/>
</dbReference>
<comment type="caution">
    <text evidence="1">The sequence shown here is derived from an EMBL/GenBank/DDBJ whole genome shotgun (WGS) entry which is preliminary data.</text>
</comment>
<dbReference type="GO" id="GO:0005829">
    <property type="term" value="C:cytosol"/>
    <property type="evidence" value="ECO:0007669"/>
    <property type="project" value="TreeGrafter"/>
</dbReference>
<evidence type="ECO:0000313" key="2">
    <source>
        <dbReference type="Proteomes" id="UP000664277"/>
    </source>
</evidence>
<dbReference type="InterPro" id="IPR023198">
    <property type="entry name" value="PGP-like_dom2"/>
</dbReference>
<dbReference type="Gene3D" id="1.10.150.240">
    <property type="entry name" value="Putative phosphatase, domain 2"/>
    <property type="match status" value="1"/>
</dbReference>
<dbReference type="InterPro" id="IPR036412">
    <property type="entry name" value="HAD-like_sf"/>
</dbReference>
<dbReference type="GO" id="GO:0006281">
    <property type="term" value="P:DNA repair"/>
    <property type="evidence" value="ECO:0007669"/>
    <property type="project" value="TreeGrafter"/>
</dbReference>
<dbReference type="AlphaFoldDB" id="A0A8J7TN15"/>
<protein>
    <submittedName>
        <fullName evidence="1">HAD hydrolase-like protein</fullName>
    </submittedName>
</protein>
<dbReference type="Pfam" id="PF13419">
    <property type="entry name" value="HAD_2"/>
    <property type="match status" value="1"/>
</dbReference>
<dbReference type="InterPro" id="IPR041492">
    <property type="entry name" value="HAD_2"/>
</dbReference>